<protein>
    <submittedName>
        <fullName evidence="3">H3Y2 protein</fullName>
    </submittedName>
</protein>
<proteinExistence type="predicted"/>
<evidence type="ECO:0000313" key="4">
    <source>
        <dbReference type="Proteomes" id="UP000604046"/>
    </source>
</evidence>
<evidence type="ECO:0000256" key="1">
    <source>
        <dbReference type="SAM" id="MobiDB-lite"/>
    </source>
</evidence>
<dbReference type="Proteomes" id="UP000604046">
    <property type="component" value="Unassembled WGS sequence"/>
</dbReference>
<dbReference type="Gene3D" id="1.10.20.10">
    <property type="entry name" value="Histone, subunit A"/>
    <property type="match status" value="1"/>
</dbReference>
<dbReference type="GO" id="GO:0003677">
    <property type="term" value="F:DNA binding"/>
    <property type="evidence" value="ECO:0007669"/>
    <property type="project" value="InterPro"/>
</dbReference>
<keyword evidence="4" id="KW-1185">Reference proteome</keyword>
<feature type="domain" description="Core Histone H2A/H2B/H3" evidence="2">
    <location>
        <begin position="84"/>
        <end position="161"/>
    </location>
</feature>
<evidence type="ECO:0000259" key="2">
    <source>
        <dbReference type="Pfam" id="PF00125"/>
    </source>
</evidence>
<dbReference type="InterPro" id="IPR007125">
    <property type="entry name" value="H2A/H2B/H3"/>
</dbReference>
<organism evidence="3 4">
    <name type="scientific">Symbiodinium natans</name>
    <dbReference type="NCBI Taxonomy" id="878477"/>
    <lineage>
        <taxon>Eukaryota</taxon>
        <taxon>Sar</taxon>
        <taxon>Alveolata</taxon>
        <taxon>Dinophyceae</taxon>
        <taxon>Suessiales</taxon>
        <taxon>Symbiodiniaceae</taxon>
        <taxon>Symbiodinium</taxon>
    </lineage>
</organism>
<sequence length="162" mass="18516">MRVIQRLEPKSPKVRVKQEKGTTKSSTAARSQTTNAVKLENAQRAVKVDLDLEDLTPTGAAQNADRKKVAAIKGRSVRQLLDDRLIRTKRFLLPKTVMMKVMREILQEMKPGFRMQPDACRTLQQGAELFLDSVFHRSNVFRQKIDAERETLLPLDMQLALM</sequence>
<feature type="region of interest" description="Disordered" evidence="1">
    <location>
        <begin position="11"/>
        <end position="34"/>
    </location>
</feature>
<feature type="compositionally biased region" description="Basic and acidic residues" evidence="1">
    <location>
        <begin position="11"/>
        <end position="22"/>
    </location>
</feature>
<comment type="caution">
    <text evidence="3">The sequence shown here is derived from an EMBL/GenBank/DDBJ whole genome shotgun (WGS) entry which is preliminary data.</text>
</comment>
<gene>
    <name evidence="3" type="primary">H3Y2</name>
    <name evidence="3" type="ORF">SNAT2548_LOCUS7356</name>
</gene>
<feature type="compositionally biased region" description="Polar residues" evidence="1">
    <location>
        <begin position="23"/>
        <end position="34"/>
    </location>
</feature>
<dbReference type="GO" id="GO:0046982">
    <property type="term" value="F:protein heterodimerization activity"/>
    <property type="evidence" value="ECO:0007669"/>
    <property type="project" value="InterPro"/>
</dbReference>
<reference evidence="3" key="1">
    <citation type="submission" date="2021-02" db="EMBL/GenBank/DDBJ databases">
        <authorList>
            <person name="Dougan E. K."/>
            <person name="Rhodes N."/>
            <person name="Thang M."/>
            <person name="Chan C."/>
        </authorList>
    </citation>
    <scope>NUCLEOTIDE SEQUENCE</scope>
</reference>
<evidence type="ECO:0000313" key="3">
    <source>
        <dbReference type="EMBL" id="CAE7213668.1"/>
    </source>
</evidence>
<dbReference type="AlphaFoldDB" id="A0A812JZM0"/>
<dbReference type="EMBL" id="CAJNDS010000513">
    <property type="protein sequence ID" value="CAE7213668.1"/>
    <property type="molecule type" value="Genomic_DNA"/>
</dbReference>
<dbReference type="InterPro" id="IPR009072">
    <property type="entry name" value="Histone-fold"/>
</dbReference>
<dbReference type="SUPFAM" id="SSF47113">
    <property type="entry name" value="Histone-fold"/>
    <property type="match status" value="1"/>
</dbReference>
<accession>A0A812JZM0</accession>
<name>A0A812JZM0_9DINO</name>
<dbReference type="Pfam" id="PF00125">
    <property type="entry name" value="Histone"/>
    <property type="match status" value="1"/>
</dbReference>